<dbReference type="AlphaFoldDB" id="A0A1B1U6G3"/>
<dbReference type="PIRSF" id="PIRSF029745">
    <property type="entry name" value="FhaC"/>
    <property type="match status" value="1"/>
</dbReference>
<dbReference type="Gene3D" id="2.40.160.50">
    <property type="entry name" value="membrane protein fhac: a member of the omp85/tpsb transporter family"/>
    <property type="match status" value="1"/>
</dbReference>
<sequence length="586" mass="66643">MKRCYTPLLILLLPIFTPLLFASPLNPSDLTERLNQQRKETLLYENVPKLKGSRIPKENLKDEEEINQLKKAIKKRDAIKTDAPCFEISEIRLESSLENFKKKFSFLDSILKSYTHQCLNQNDLSSLLDELKIASIQKGYVTTLFGLKPQNLKKGVLQINLESSVIGQIQINDPSLIAFWGKDFGLNVGDILNIEPLERGIYNYKRLRTLSPRFFIQALPSVDDVAQTQINIIFDQKKLFGIRFPFYFNASVDNAGSQGSGMYQTSFQAGLENVLSLNEVLNGYVVFSPKWKKNAHNFYSSLDFSIPFRRVLFSVSGSYAFYAYPLEFVGQSLKYHGYSANFDLKTKILAYMDNLNQVSVSLGLGKRWAKNFLETIELIPQRRNLTNVYASLDYLRYFQNGATLNLSLGIKQGIKALGSMSNFPSNEKNLPNFFYTLPTLDVYMLYPMSWGEHRLVYTSLLKTQVSRTQLYASEKMGLGGIYSVRGFDSNVLSGDFGVLNRNDLSYFLPSLYGVSFAPSLCVDMGYVKEIYTPSAFATKGFVSGGGIGVKISYKDYLQTQIWGYMPFYHSDKQRFKYLYLSLGVGF</sequence>
<dbReference type="InterPro" id="IPR013686">
    <property type="entry name" value="Polypept-transport_assoc_ShlB"/>
</dbReference>
<evidence type="ECO:0000259" key="6">
    <source>
        <dbReference type="Pfam" id="PF08479"/>
    </source>
</evidence>
<dbReference type="KEGG" id="het:BBW65_05825"/>
<evidence type="ECO:0000313" key="7">
    <source>
        <dbReference type="EMBL" id="ANV98348.1"/>
    </source>
</evidence>
<dbReference type="Proteomes" id="UP000092884">
    <property type="component" value="Chromosome"/>
</dbReference>
<keyword evidence="3" id="KW-0998">Cell outer membrane</keyword>
<keyword evidence="4" id="KW-0732">Signal</keyword>
<evidence type="ECO:0000259" key="5">
    <source>
        <dbReference type="Pfam" id="PF03865"/>
    </source>
</evidence>
<dbReference type="OrthoDB" id="290122at2"/>
<keyword evidence="1" id="KW-0472">Membrane</keyword>
<keyword evidence="8" id="KW-1185">Reference proteome</keyword>
<evidence type="ECO:0000256" key="2">
    <source>
        <dbReference type="ARBA" id="ARBA00022692"/>
    </source>
</evidence>
<feature type="chain" id="PRO_5008530241" description="ShlB/FhaC/HecB family hemolysin secretion/activation protein" evidence="4">
    <location>
        <begin position="23"/>
        <end position="586"/>
    </location>
</feature>
<dbReference type="Pfam" id="PF03865">
    <property type="entry name" value="ShlB"/>
    <property type="match status" value="1"/>
</dbReference>
<evidence type="ECO:0000256" key="1">
    <source>
        <dbReference type="ARBA" id="ARBA00022452"/>
    </source>
</evidence>
<feature type="domain" description="Polypeptide-transport-associated ShlB-type" evidence="6">
    <location>
        <begin position="86"/>
        <end position="161"/>
    </location>
</feature>
<feature type="domain" description="Haemolysin activator HlyB C-terminal" evidence="5">
    <location>
        <begin position="245"/>
        <end position="550"/>
    </location>
</feature>
<reference evidence="8" key="1">
    <citation type="submission" date="2016-07" db="EMBL/GenBank/DDBJ databases">
        <authorList>
            <person name="Florea S."/>
            <person name="Webb J.S."/>
            <person name="Jaromczyk J."/>
            <person name="Schardl C.L."/>
        </authorList>
    </citation>
    <scope>NUCLEOTIDE SEQUENCE [LARGE SCALE GENOMIC DNA]</scope>
    <source>
        <strain evidence="8">MIT 01-6242</strain>
    </source>
</reference>
<dbReference type="Gene3D" id="3.10.20.310">
    <property type="entry name" value="membrane protein fhac"/>
    <property type="match status" value="1"/>
</dbReference>
<dbReference type="EMBL" id="CP016503">
    <property type="protein sequence ID" value="ANV98348.1"/>
    <property type="molecule type" value="Genomic_DNA"/>
</dbReference>
<dbReference type="RefSeq" id="WP_066340956.1">
    <property type="nucleotide sequence ID" value="NZ_CP016503.1"/>
</dbReference>
<dbReference type="GO" id="GO:0046819">
    <property type="term" value="P:protein secretion by the type V secretion system"/>
    <property type="evidence" value="ECO:0007669"/>
    <property type="project" value="TreeGrafter"/>
</dbReference>
<organism evidence="7 8">
    <name type="scientific">Helicobacter enhydrae</name>
    <dbReference type="NCBI Taxonomy" id="222136"/>
    <lineage>
        <taxon>Bacteria</taxon>
        <taxon>Pseudomonadati</taxon>
        <taxon>Campylobacterota</taxon>
        <taxon>Epsilonproteobacteria</taxon>
        <taxon>Campylobacterales</taxon>
        <taxon>Helicobacteraceae</taxon>
        <taxon>Helicobacter</taxon>
    </lineage>
</organism>
<dbReference type="InterPro" id="IPR027282">
    <property type="entry name" value="TPS"/>
</dbReference>
<dbReference type="InterPro" id="IPR005565">
    <property type="entry name" value="Hemolysn_activator_HlyB_C"/>
</dbReference>
<evidence type="ECO:0008006" key="9">
    <source>
        <dbReference type="Google" id="ProtNLM"/>
    </source>
</evidence>
<accession>A0A1B1U6G3</accession>
<dbReference type="Pfam" id="PF08479">
    <property type="entry name" value="POTRA_2"/>
    <property type="match status" value="1"/>
</dbReference>
<dbReference type="GO" id="GO:0098046">
    <property type="term" value="C:type V protein secretion system complex"/>
    <property type="evidence" value="ECO:0007669"/>
    <property type="project" value="TreeGrafter"/>
</dbReference>
<proteinExistence type="predicted"/>
<dbReference type="GO" id="GO:0008320">
    <property type="term" value="F:protein transmembrane transporter activity"/>
    <property type="evidence" value="ECO:0007669"/>
    <property type="project" value="TreeGrafter"/>
</dbReference>
<evidence type="ECO:0000256" key="3">
    <source>
        <dbReference type="ARBA" id="ARBA00023237"/>
    </source>
</evidence>
<dbReference type="InterPro" id="IPR051544">
    <property type="entry name" value="TPS_OM_transporter"/>
</dbReference>
<gene>
    <name evidence="7" type="ORF">BBW65_05825</name>
</gene>
<keyword evidence="1" id="KW-1134">Transmembrane beta strand</keyword>
<keyword evidence="2" id="KW-0812">Transmembrane</keyword>
<dbReference type="PANTHER" id="PTHR34597">
    <property type="entry name" value="SLR1661 PROTEIN"/>
    <property type="match status" value="1"/>
</dbReference>
<evidence type="ECO:0000256" key="4">
    <source>
        <dbReference type="SAM" id="SignalP"/>
    </source>
</evidence>
<dbReference type="STRING" id="222136.BBW65_05825"/>
<name>A0A1B1U6G3_9HELI</name>
<protein>
    <recommendedName>
        <fullName evidence="9">ShlB/FhaC/HecB family hemolysin secretion/activation protein</fullName>
    </recommendedName>
</protein>
<dbReference type="PANTHER" id="PTHR34597:SF3">
    <property type="entry name" value="OUTER MEMBRANE TRANSPORTER CDIB"/>
    <property type="match status" value="1"/>
</dbReference>
<feature type="signal peptide" evidence="4">
    <location>
        <begin position="1"/>
        <end position="22"/>
    </location>
</feature>
<evidence type="ECO:0000313" key="8">
    <source>
        <dbReference type="Proteomes" id="UP000092884"/>
    </source>
</evidence>